<dbReference type="RefSeq" id="WP_163663685.1">
    <property type="nucleotide sequence ID" value="NZ_QZCE01000002.1"/>
</dbReference>
<organism evidence="1 2">
    <name type="scientific">Adonisia turfae CCMR0082</name>
    <dbReference type="NCBI Taxonomy" id="2304604"/>
    <lineage>
        <taxon>Bacteria</taxon>
        <taxon>Bacillati</taxon>
        <taxon>Cyanobacteriota</taxon>
        <taxon>Adonisia</taxon>
        <taxon>Adonisia turfae</taxon>
    </lineage>
</organism>
<evidence type="ECO:0000313" key="1">
    <source>
        <dbReference type="EMBL" id="NEZ63848.1"/>
    </source>
</evidence>
<sequence>MILGVYNIFLCVGNFKTHVTYDIPSGKYAGTSKATFDFVDLEQRLIGTRIWAISSLEDTERKNYFEFRLFSPMELEYDLNDYGFKVVEKIDISKEQNTSSFMYVVYCVCVSGRVISIDLQSGL</sequence>
<name>A0A6M0S5U8_9CYAN</name>
<dbReference type="AlphaFoldDB" id="A0A6M0S5U8"/>
<dbReference type="EMBL" id="QZCE01000002">
    <property type="protein sequence ID" value="NEZ63848.1"/>
    <property type="molecule type" value="Genomic_DNA"/>
</dbReference>
<comment type="caution">
    <text evidence="1">The sequence shown here is derived from an EMBL/GenBank/DDBJ whole genome shotgun (WGS) entry which is preliminary data.</text>
</comment>
<proteinExistence type="predicted"/>
<accession>A0A6M0S5U8</accession>
<protein>
    <submittedName>
        <fullName evidence="1">Uncharacterized protein</fullName>
    </submittedName>
</protein>
<evidence type="ECO:0000313" key="2">
    <source>
        <dbReference type="Proteomes" id="UP000473574"/>
    </source>
</evidence>
<reference evidence="1 2" key="1">
    <citation type="journal article" date="2020" name="Microb. Ecol.">
        <title>Ecogenomics of the Marine Benthic Filamentous Cyanobacterium Adonisia.</title>
        <authorList>
            <person name="Walter J.M."/>
            <person name="Coutinho F.H."/>
            <person name="Leomil L."/>
            <person name="Hargreaves P.I."/>
            <person name="Campeao M.E."/>
            <person name="Vieira V.V."/>
            <person name="Silva B.S."/>
            <person name="Fistarol G.O."/>
            <person name="Salomon P.S."/>
            <person name="Sawabe T."/>
            <person name="Mino S."/>
            <person name="Hosokawa M."/>
            <person name="Miyashita H."/>
            <person name="Maruyama F."/>
            <person name="van Verk M.C."/>
            <person name="Dutilh B.E."/>
            <person name="Thompson C.C."/>
            <person name="Thompson F.L."/>
        </authorList>
    </citation>
    <scope>NUCLEOTIDE SEQUENCE [LARGE SCALE GENOMIC DNA]</scope>
    <source>
        <strain evidence="1 2">CCMR0082</strain>
    </source>
</reference>
<dbReference type="Proteomes" id="UP000473574">
    <property type="component" value="Unassembled WGS sequence"/>
</dbReference>
<gene>
    <name evidence="1" type="ORF">D0962_13805</name>
</gene>